<dbReference type="Proteomes" id="UP001610432">
    <property type="component" value="Unassembled WGS sequence"/>
</dbReference>
<evidence type="ECO:0000256" key="2">
    <source>
        <dbReference type="SAM" id="SignalP"/>
    </source>
</evidence>
<evidence type="ECO:0000313" key="3">
    <source>
        <dbReference type="EMBL" id="KAL2870135.1"/>
    </source>
</evidence>
<dbReference type="EMBL" id="JBFXLQ010000007">
    <property type="protein sequence ID" value="KAL2870135.1"/>
    <property type="molecule type" value="Genomic_DNA"/>
</dbReference>
<comment type="caution">
    <text evidence="3">The sequence shown here is derived from an EMBL/GenBank/DDBJ whole genome shotgun (WGS) entry which is preliminary data.</text>
</comment>
<feature type="region of interest" description="Disordered" evidence="1">
    <location>
        <begin position="160"/>
        <end position="259"/>
    </location>
</feature>
<keyword evidence="2" id="KW-0732">Signal</keyword>
<feature type="chain" id="PRO_5045831746" description="GPI anchored protein" evidence="2">
    <location>
        <begin position="21"/>
        <end position="288"/>
    </location>
</feature>
<organism evidence="3 4">
    <name type="scientific">Aspergillus lucknowensis</name>
    <dbReference type="NCBI Taxonomy" id="176173"/>
    <lineage>
        <taxon>Eukaryota</taxon>
        <taxon>Fungi</taxon>
        <taxon>Dikarya</taxon>
        <taxon>Ascomycota</taxon>
        <taxon>Pezizomycotina</taxon>
        <taxon>Eurotiomycetes</taxon>
        <taxon>Eurotiomycetidae</taxon>
        <taxon>Eurotiales</taxon>
        <taxon>Aspergillaceae</taxon>
        <taxon>Aspergillus</taxon>
        <taxon>Aspergillus subgen. Nidulantes</taxon>
    </lineage>
</organism>
<feature type="compositionally biased region" description="Acidic residues" evidence="1">
    <location>
        <begin position="160"/>
        <end position="177"/>
    </location>
</feature>
<reference evidence="3 4" key="1">
    <citation type="submission" date="2024-07" db="EMBL/GenBank/DDBJ databases">
        <title>Section-level genome sequencing and comparative genomics of Aspergillus sections Usti and Cavernicolus.</title>
        <authorList>
            <consortium name="Lawrence Berkeley National Laboratory"/>
            <person name="Nybo J.L."/>
            <person name="Vesth T.C."/>
            <person name="Theobald S."/>
            <person name="Frisvad J.C."/>
            <person name="Larsen T.O."/>
            <person name="Kjaerboelling I."/>
            <person name="Rothschild-Mancinelli K."/>
            <person name="Lyhne E.K."/>
            <person name="Kogle M.E."/>
            <person name="Barry K."/>
            <person name="Clum A."/>
            <person name="Na H."/>
            <person name="Ledsgaard L."/>
            <person name="Lin J."/>
            <person name="Lipzen A."/>
            <person name="Kuo A."/>
            <person name="Riley R."/>
            <person name="Mondo S."/>
            <person name="Labutti K."/>
            <person name="Haridas S."/>
            <person name="Pangalinan J."/>
            <person name="Salamov A.A."/>
            <person name="Simmons B.A."/>
            <person name="Magnuson J.K."/>
            <person name="Chen J."/>
            <person name="Drula E."/>
            <person name="Henrissat B."/>
            <person name="Wiebenga A."/>
            <person name="Lubbers R.J."/>
            <person name="Gomes A.C."/>
            <person name="Macurrencykelacurrency M.R."/>
            <person name="Stajich J."/>
            <person name="Grigoriev I.V."/>
            <person name="Mortensen U.H."/>
            <person name="De Vries R.P."/>
            <person name="Baker S.E."/>
            <person name="Andersen M.R."/>
        </authorList>
    </citation>
    <scope>NUCLEOTIDE SEQUENCE [LARGE SCALE GENOMIC DNA]</scope>
    <source>
        <strain evidence="3 4">CBS 449.75</strain>
    </source>
</reference>
<dbReference type="GeneID" id="98142164"/>
<name>A0ABR4M078_9EURO</name>
<feature type="region of interest" description="Disordered" evidence="1">
    <location>
        <begin position="31"/>
        <end position="50"/>
    </location>
</feature>
<sequence length="288" mass="29638">MSRLLILALTLPIFPGPGTASTPTALAPSIPFQTARSSPPTNQSAAASQNHNTGFSPLSSLVSRIYPCGYGAYECDSGTCCTYFCCGGGCCGAGDLCWNDDGDTTGLPLCCESYTEYPCGDGCMPIDGECCGGGRYCPYGYKCGTTHCCKWGGDCDASGGDDDDEDDYPSDDSDIPADETSTSTSTTEDPVETSSATTRTELPSPTAIDTPSDTDTLTPTDFPSSSLPSFTSDGPPGTPGVVTGEPAPTDSDSSIGDQTVQPGAASSILGSRRVLLWSLYVGVLAVWI</sequence>
<accession>A0ABR4M078</accession>
<keyword evidence="4" id="KW-1185">Reference proteome</keyword>
<feature type="compositionally biased region" description="Low complexity" evidence="1">
    <location>
        <begin position="179"/>
        <end position="195"/>
    </location>
</feature>
<evidence type="ECO:0000313" key="4">
    <source>
        <dbReference type="Proteomes" id="UP001610432"/>
    </source>
</evidence>
<evidence type="ECO:0000256" key="1">
    <source>
        <dbReference type="SAM" id="MobiDB-lite"/>
    </source>
</evidence>
<protein>
    <recommendedName>
        <fullName evidence="5">GPI anchored protein</fullName>
    </recommendedName>
</protein>
<dbReference type="RefSeq" id="XP_070889114.1">
    <property type="nucleotide sequence ID" value="XM_071027092.1"/>
</dbReference>
<proteinExistence type="predicted"/>
<feature type="compositionally biased region" description="Polar residues" evidence="1">
    <location>
        <begin position="250"/>
        <end position="259"/>
    </location>
</feature>
<gene>
    <name evidence="3" type="ORF">BJX67DRAFT_307863</name>
</gene>
<feature type="signal peptide" evidence="2">
    <location>
        <begin position="1"/>
        <end position="20"/>
    </location>
</feature>
<feature type="compositionally biased region" description="Low complexity" evidence="1">
    <location>
        <begin position="209"/>
        <end position="249"/>
    </location>
</feature>
<evidence type="ECO:0008006" key="5">
    <source>
        <dbReference type="Google" id="ProtNLM"/>
    </source>
</evidence>